<feature type="non-terminal residue" evidence="2">
    <location>
        <position position="1"/>
    </location>
</feature>
<evidence type="ECO:0000313" key="2">
    <source>
        <dbReference type="EMBL" id="GAF79273.1"/>
    </source>
</evidence>
<dbReference type="EMBL" id="BARS01005824">
    <property type="protein sequence ID" value="GAF79273.1"/>
    <property type="molecule type" value="Genomic_DNA"/>
</dbReference>
<feature type="transmembrane region" description="Helical" evidence="1">
    <location>
        <begin position="18"/>
        <end position="35"/>
    </location>
</feature>
<sequence>LYVAGGASSSRFRVPVEPYLALLAAEGICTGVLWLKARRTHLALNLAFALGGASS</sequence>
<organism evidence="2">
    <name type="scientific">marine sediment metagenome</name>
    <dbReference type="NCBI Taxonomy" id="412755"/>
    <lineage>
        <taxon>unclassified sequences</taxon>
        <taxon>metagenomes</taxon>
        <taxon>ecological metagenomes</taxon>
    </lineage>
</organism>
<evidence type="ECO:0000256" key="1">
    <source>
        <dbReference type="SAM" id="Phobius"/>
    </source>
</evidence>
<name>X0SDZ0_9ZZZZ</name>
<reference evidence="2" key="1">
    <citation type="journal article" date="2014" name="Front. Microbiol.">
        <title>High frequency of phylogenetically diverse reductive dehalogenase-homologous genes in deep subseafloor sedimentary metagenomes.</title>
        <authorList>
            <person name="Kawai M."/>
            <person name="Futagami T."/>
            <person name="Toyoda A."/>
            <person name="Takaki Y."/>
            <person name="Nishi S."/>
            <person name="Hori S."/>
            <person name="Arai W."/>
            <person name="Tsubouchi T."/>
            <person name="Morono Y."/>
            <person name="Uchiyama I."/>
            <person name="Ito T."/>
            <person name="Fujiyama A."/>
            <person name="Inagaki F."/>
            <person name="Takami H."/>
        </authorList>
    </citation>
    <scope>NUCLEOTIDE SEQUENCE</scope>
    <source>
        <strain evidence="2">Expedition CK06-06</strain>
    </source>
</reference>
<proteinExistence type="predicted"/>
<protein>
    <submittedName>
        <fullName evidence="2">Uncharacterized protein</fullName>
    </submittedName>
</protein>
<keyword evidence="1" id="KW-0472">Membrane</keyword>
<gene>
    <name evidence="2" type="ORF">S01H1_11430</name>
</gene>
<keyword evidence="1" id="KW-0812">Transmembrane</keyword>
<accession>X0SDZ0</accession>
<keyword evidence="1" id="KW-1133">Transmembrane helix</keyword>
<comment type="caution">
    <text evidence="2">The sequence shown here is derived from an EMBL/GenBank/DDBJ whole genome shotgun (WGS) entry which is preliminary data.</text>
</comment>
<dbReference type="AlphaFoldDB" id="X0SDZ0"/>